<evidence type="ECO:0000313" key="1">
    <source>
        <dbReference type="EMBL" id="AJG24249.1"/>
    </source>
</evidence>
<dbReference type="EMBL" id="CP010537">
    <property type="protein sequence ID" value="AJG24249.1"/>
    <property type="molecule type" value="Genomic_DNA"/>
</dbReference>
<organism evidence="1 2">
    <name type="scientific">Cupriavidus basilensis</name>
    <dbReference type="NCBI Taxonomy" id="68895"/>
    <lineage>
        <taxon>Bacteria</taxon>
        <taxon>Pseudomonadati</taxon>
        <taxon>Pseudomonadota</taxon>
        <taxon>Betaproteobacteria</taxon>
        <taxon>Burkholderiales</taxon>
        <taxon>Burkholderiaceae</taxon>
        <taxon>Cupriavidus</taxon>
    </lineage>
</organism>
<name>A0A0C4YQF8_9BURK</name>
<evidence type="ECO:0000313" key="2">
    <source>
        <dbReference type="Proteomes" id="UP000031843"/>
    </source>
</evidence>
<proteinExistence type="predicted"/>
<dbReference type="AlphaFoldDB" id="A0A0C4YQF8"/>
<dbReference type="KEGG" id="cbw:RR42_s2667"/>
<keyword evidence="2" id="KW-1185">Reference proteome</keyword>
<protein>
    <submittedName>
        <fullName evidence="1">Uncharacterized protein</fullName>
    </submittedName>
</protein>
<dbReference type="STRING" id="68895.RR42_s2667"/>
<sequence length="73" mass="7881">MPRTDERNDRINVSTGNLTDAPIAFKLVQPSPAPVAAISANAAPGIARQHRPLPGSVFRAGLRAERAEEDHQR</sequence>
<reference evidence="1 2" key="1">
    <citation type="journal article" date="2015" name="Genome Announc.">
        <title>Complete Genome Sequence of Cupriavidus basilensis 4G11, Isolated from the Oak Ridge Field Research Center Site.</title>
        <authorList>
            <person name="Ray J."/>
            <person name="Waters R.J."/>
            <person name="Skerker J.M."/>
            <person name="Kuehl J.V."/>
            <person name="Price M.N."/>
            <person name="Huang J."/>
            <person name="Chakraborty R."/>
            <person name="Arkin A.P."/>
            <person name="Deutschbauer A."/>
        </authorList>
    </citation>
    <scope>NUCLEOTIDE SEQUENCE [LARGE SCALE GENOMIC DNA]</scope>
    <source>
        <strain evidence="1">4G11</strain>
    </source>
</reference>
<accession>A0A0C4YQF8</accession>
<dbReference type="Proteomes" id="UP000031843">
    <property type="component" value="Chromosome secondary"/>
</dbReference>
<gene>
    <name evidence="1" type="ORF">RR42_s2667</name>
</gene>